<keyword evidence="2" id="KW-0812">Transmembrane</keyword>
<organism evidence="3 4">
    <name type="scientific">Coprinopsis cinerea (strain Okayama-7 / 130 / ATCC MYA-4618 / FGSC 9003)</name>
    <name type="common">Inky cap fungus</name>
    <name type="synonym">Hormographiella aspergillata</name>
    <dbReference type="NCBI Taxonomy" id="240176"/>
    <lineage>
        <taxon>Eukaryota</taxon>
        <taxon>Fungi</taxon>
        <taxon>Dikarya</taxon>
        <taxon>Basidiomycota</taxon>
        <taxon>Agaricomycotina</taxon>
        <taxon>Agaricomycetes</taxon>
        <taxon>Agaricomycetidae</taxon>
        <taxon>Agaricales</taxon>
        <taxon>Agaricineae</taxon>
        <taxon>Psathyrellaceae</taxon>
        <taxon>Coprinopsis</taxon>
    </lineage>
</organism>
<evidence type="ECO:0000313" key="4">
    <source>
        <dbReference type="Proteomes" id="UP000001861"/>
    </source>
</evidence>
<proteinExistence type="predicted"/>
<comment type="caution">
    <text evidence="3">The sequence shown here is derived from an EMBL/GenBank/DDBJ whole genome shotgun (WGS) entry which is preliminary data.</text>
</comment>
<keyword evidence="2" id="KW-0472">Membrane</keyword>
<evidence type="ECO:0000256" key="2">
    <source>
        <dbReference type="SAM" id="Phobius"/>
    </source>
</evidence>
<keyword evidence="4" id="KW-1185">Reference proteome</keyword>
<dbReference type="EMBL" id="AACS02000002">
    <property type="protein sequence ID" value="EAU88072.2"/>
    <property type="molecule type" value="Genomic_DNA"/>
</dbReference>
<dbReference type="KEGG" id="cci:CC1G_10845"/>
<protein>
    <submittedName>
        <fullName evidence="3">Uncharacterized protein</fullName>
    </submittedName>
</protein>
<feature type="transmembrane region" description="Helical" evidence="2">
    <location>
        <begin position="41"/>
        <end position="61"/>
    </location>
</feature>
<dbReference type="AlphaFoldDB" id="A8NHK1"/>
<dbReference type="Proteomes" id="UP000001861">
    <property type="component" value="Unassembled WGS sequence"/>
</dbReference>
<gene>
    <name evidence="3" type="ORF">CC1G_10845</name>
</gene>
<dbReference type="HOGENOM" id="CLU_1677798_0_0_1"/>
<keyword evidence="2" id="KW-1133">Transmembrane helix</keyword>
<dbReference type="GeneID" id="6010280"/>
<dbReference type="InParanoid" id="A8NHK1"/>
<name>A8NHK1_COPC7</name>
<dbReference type="RefSeq" id="XP_001833780.2">
    <property type="nucleotide sequence ID" value="XM_001833728.2"/>
</dbReference>
<dbReference type="VEuPathDB" id="FungiDB:CC1G_10845"/>
<reference evidence="3 4" key="1">
    <citation type="journal article" date="2010" name="Proc. Natl. Acad. Sci. U.S.A.">
        <title>Insights into evolution of multicellular fungi from the assembled chromosomes of the mushroom Coprinopsis cinerea (Coprinus cinereus).</title>
        <authorList>
            <person name="Stajich J.E."/>
            <person name="Wilke S.K."/>
            <person name="Ahren D."/>
            <person name="Au C.H."/>
            <person name="Birren B.W."/>
            <person name="Borodovsky M."/>
            <person name="Burns C."/>
            <person name="Canback B."/>
            <person name="Casselton L.A."/>
            <person name="Cheng C.K."/>
            <person name="Deng J."/>
            <person name="Dietrich F.S."/>
            <person name="Fargo D.C."/>
            <person name="Farman M.L."/>
            <person name="Gathman A.C."/>
            <person name="Goldberg J."/>
            <person name="Guigo R."/>
            <person name="Hoegger P.J."/>
            <person name="Hooker J.B."/>
            <person name="Huggins A."/>
            <person name="James T.Y."/>
            <person name="Kamada T."/>
            <person name="Kilaru S."/>
            <person name="Kodira C."/>
            <person name="Kues U."/>
            <person name="Kupfer D."/>
            <person name="Kwan H.S."/>
            <person name="Lomsadze A."/>
            <person name="Li W."/>
            <person name="Lilly W.W."/>
            <person name="Ma L.J."/>
            <person name="Mackey A.J."/>
            <person name="Manning G."/>
            <person name="Martin F."/>
            <person name="Muraguchi H."/>
            <person name="Natvig D.O."/>
            <person name="Palmerini H."/>
            <person name="Ramesh M.A."/>
            <person name="Rehmeyer C.J."/>
            <person name="Roe B.A."/>
            <person name="Shenoy N."/>
            <person name="Stanke M."/>
            <person name="Ter-Hovhannisyan V."/>
            <person name="Tunlid A."/>
            <person name="Velagapudi R."/>
            <person name="Vision T.J."/>
            <person name="Zeng Q."/>
            <person name="Zolan M.E."/>
            <person name="Pukkila P.J."/>
        </authorList>
    </citation>
    <scope>NUCLEOTIDE SEQUENCE [LARGE SCALE GENOMIC DNA]</scope>
    <source>
        <strain evidence="4">Okayama-7 / 130 / ATCC MYA-4618 / FGSC 9003</strain>
    </source>
</reference>
<evidence type="ECO:0000256" key="1">
    <source>
        <dbReference type="SAM" id="MobiDB-lite"/>
    </source>
</evidence>
<evidence type="ECO:0000313" key="3">
    <source>
        <dbReference type="EMBL" id="EAU88072.2"/>
    </source>
</evidence>
<feature type="compositionally biased region" description="Low complexity" evidence="1">
    <location>
        <begin position="71"/>
        <end position="80"/>
    </location>
</feature>
<sequence length="157" mass="16991">MALFPRGNRLDLRQVNCPISCTSLILFQGQKKVLPYPFRLFIQRLFVPWLFLGLLVLGYFVPTTLSSSSPSSIHTPTHISGPGPPAISLGQYSVPPPPSGGTKNTPPNWPIAEVAGVPVQHVVNAPPKWPIAKVAGVPVKNVVNAPQPLPPYPPRRI</sequence>
<accession>A8NHK1</accession>
<feature type="region of interest" description="Disordered" evidence="1">
    <location>
        <begin position="71"/>
        <end position="109"/>
    </location>
</feature>